<name>A0A0J6FJ26_COCPO</name>
<organism evidence="1 2">
    <name type="scientific">Coccidioides posadasii RMSCC 3488</name>
    <dbReference type="NCBI Taxonomy" id="454284"/>
    <lineage>
        <taxon>Eukaryota</taxon>
        <taxon>Fungi</taxon>
        <taxon>Dikarya</taxon>
        <taxon>Ascomycota</taxon>
        <taxon>Pezizomycotina</taxon>
        <taxon>Eurotiomycetes</taxon>
        <taxon>Eurotiomycetidae</taxon>
        <taxon>Onygenales</taxon>
        <taxon>Onygenaceae</taxon>
        <taxon>Coccidioides</taxon>
    </lineage>
</organism>
<dbReference type="EMBL" id="DS268111">
    <property type="protein sequence ID" value="KMM69410.1"/>
    <property type="molecule type" value="Genomic_DNA"/>
</dbReference>
<dbReference type="AlphaFoldDB" id="A0A0J6FJ26"/>
<gene>
    <name evidence="1" type="ORF">CPAG_05726</name>
</gene>
<evidence type="ECO:0000313" key="2">
    <source>
        <dbReference type="Proteomes" id="UP000054567"/>
    </source>
</evidence>
<proteinExistence type="predicted"/>
<dbReference type="Proteomes" id="UP000054567">
    <property type="component" value="Unassembled WGS sequence"/>
</dbReference>
<evidence type="ECO:0000313" key="1">
    <source>
        <dbReference type="EMBL" id="KMM69410.1"/>
    </source>
</evidence>
<protein>
    <submittedName>
        <fullName evidence="1">Uncharacterized protein</fullName>
    </submittedName>
</protein>
<sequence length="139" mass="15313">MPIPAENNSMLSFAKAGGRLHGPRPGSSNGIRPPFQLLKIRWAGGGGGHLTASFQRPVTACSDQWPGLRRSQPYRVRATTLLWRRRRIGKETKKAWPRLSKTSLNGHVLTNTKRKTKERGLFGLLPQRVATVHSVAGVG</sequence>
<reference evidence="1 2" key="1">
    <citation type="submission" date="2007-06" db="EMBL/GenBank/DDBJ databases">
        <title>The Genome Sequence of Coccidioides posadasii RMSCC_3488.</title>
        <authorList>
            <consortium name="Coccidioides Genome Resources Consortium"/>
            <consortium name="The Broad Institute Genome Sequencing Platform"/>
            <person name="Henn M.R."/>
            <person name="Sykes S."/>
            <person name="Young S."/>
            <person name="Jaffe D."/>
            <person name="Berlin A."/>
            <person name="Alvarez P."/>
            <person name="Butler J."/>
            <person name="Gnerre S."/>
            <person name="Grabherr M."/>
            <person name="Mauceli E."/>
            <person name="Brockman W."/>
            <person name="Kodira C."/>
            <person name="Alvarado L."/>
            <person name="Zeng Q."/>
            <person name="Crawford M."/>
            <person name="Antoine C."/>
            <person name="Devon K."/>
            <person name="Galgiani J."/>
            <person name="Orsborn K."/>
            <person name="Lewis M.L."/>
            <person name="Nusbaum C."/>
            <person name="Galagan J."/>
            <person name="Birren B."/>
        </authorList>
    </citation>
    <scope>NUCLEOTIDE SEQUENCE [LARGE SCALE GENOMIC DNA]</scope>
    <source>
        <strain evidence="1 2">RMSCC 3488</strain>
    </source>
</reference>
<accession>A0A0J6FJ26</accession>
<reference evidence="2" key="3">
    <citation type="journal article" date="2010" name="Genome Res.">
        <title>Population genomic sequencing of Coccidioides fungi reveals recent hybridization and transposon control.</title>
        <authorList>
            <person name="Neafsey D.E."/>
            <person name="Barker B.M."/>
            <person name="Sharpton T.J."/>
            <person name="Stajich J.E."/>
            <person name="Park D.J."/>
            <person name="Whiston E."/>
            <person name="Hung C.-Y."/>
            <person name="McMahan C."/>
            <person name="White J."/>
            <person name="Sykes S."/>
            <person name="Heiman D."/>
            <person name="Young S."/>
            <person name="Zeng Q."/>
            <person name="Abouelleil A."/>
            <person name="Aftuck L."/>
            <person name="Bessette D."/>
            <person name="Brown A."/>
            <person name="FitzGerald M."/>
            <person name="Lui A."/>
            <person name="Macdonald J.P."/>
            <person name="Priest M."/>
            <person name="Orbach M.J."/>
            <person name="Galgiani J.N."/>
            <person name="Kirkland T.N."/>
            <person name="Cole G.T."/>
            <person name="Birren B.W."/>
            <person name="Henn M.R."/>
            <person name="Taylor J.W."/>
            <person name="Rounsley S.D."/>
        </authorList>
    </citation>
    <scope>NUCLEOTIDE SEQUENCE [LARGE SCALE GENOMIC DNA]</scope>
    <source>
        <strain evidence="2">RMSCC 3488</strain>
    </source>
</reference>
<dbReference type="VEuPathDB" id="FungiDB:CPAG_05726"/>
<reference evidence="2" key="2">
    <citation type="journal article" date="2009" name="Genome Res.">
        <title>Comparative genomic analyses of the human fungal pathogens Coccidioides and their relatives.</title>
        <authorList>
            <person name="Sharpton T.J."/>
            <person name="Stajich J.E."/>
            <person name="Rounsley S.D."/>
            <person name="Gardner M.J."/>
            <person name="Wortman J.R."/>
            <person name="Jordar V.S."/>
            <person name="Maiti R."/>
            <person name="Kodira C.D."/>
            <person name="Neafsey D.E."/>
            <person name="Zeng Q."/>
            <person name="Hung C.-Y."/>
            <person name="McMahan C."/>
            <person name="Muszewska A."/>
            <person name="Grynberg M."/>
            <person name="Mandel M.A."/>
            <person name="Kellner E.M."/>
            <person name="Barker B.M."/>
            <person name="Galgiani J.N."/>
            <person name="Orbach M.J."/>
            <person name="Kirkland T.N."/>
            <person name="Cole G.T."/>
            <person name="Henn M.R."/>
            <person name="Birren B.W."/>
            <person name="Taylor J.W."/>
        </authorList>
    </citation>
    <scope>NUCLEOTIDE SEQUENCE [LARGE SCALE GENOMIC DNA]</scope>
    <source>
        <strain evidence="2">RMSCC 3488</strain>
    </source>
</reference>